<feature type="compositionally biased region" description="Low complexity" evidence="1">
    <location>
        <begin position="38"/>
        <end position="48"/>
    </location>
</feature>
<dbReference type="RefSeq" id="WP_377249574.1">
    <property type="nucleotide sequence ID" value="NZ_JBHLUH010000012.1"/>
</dbReference>
<keyword evidence="4" id="KW-0808">Transferase</keyword>
<keyword evidence="2" id="KW-1133">Transmembrane helix</keyword>
<dbReference type="PANTHER" id="PTHR30163:SF8">
    <property type="entry name" value="LYTIC MUREIN TRANSGLYCOSYLASE"/>
    <property type="match status" value="1"/>
</dbReference>
<dbReference type="EC" id="2.4.-.-" evidence="4"/>
<accession>A0ABV6M0T9</accession>
<feature type="transmembrane region" description="Helical" evidence="2">
    <location>
        <begin position="218"/>
        <end position="240"/>
    </location>
</feature>
<organism evidence="4 5">
    <name type="scientific">Phytohabitans kaempferiae</name>
    <dbReference type="NCBI Taxonomy" id="1620943"/>
    <lineage>
        <taxon>Bacteria</taxon>
        <taxon>Bacillati</taxon>
        <taxon>Actinomycetota</taxon>
        <taxon>Actinomycetes</taxon>
        <taxon>Micromonosporales</taxon>
        <taxon>Micromonosporaceae</taxon>
    </lineage>
</organism>
<comment type="caution">
    <text evidence="4">The sequence shown here is derived from an EMBL/GenBank/DDBJ whole genome shotgun (WGS) entry which is preliminary data.</text>
</comment>
<keyword evidence="4" id="KW-0328">Glycosyltransferase</keyword>
<evidence type="ECO:0000256" key="2">
    <source>
        <dbReference type="SAM" id="Phobius"/>
    </source>
</evidence>
<evidence type="ECO:0000313" key="4">
    <source>
        <dbReference type="EMBL" id="MFC0528276.1"/>
    </source>
</evidence>
<keyword evidence="5" id="KW-1185">Reference proteome</keyword>
<evidence type="ECO:0000313" key="5">
    <source>
        <dbReference type="Proteomes" id="UP001589867"/>
    </source>
</evidence>
<name>A0ABV6M0T9_9ACTN</name>
<protein>
    <submittedName>
        <fullName evidence="4">Lytic murein transglycosylase</fullName>
        <ecNumber evidence="4">2.4.-.-</ecNumber>
    </submittedName>
</protein>
<evidence type="ECO:0000259" key="3">
    <source>
        <dbReference type="Pfam" id="PF13406"/>
    </source>
</evidence>
<feature type="domain" description="Transglycosylase SLT" evidence="3">
    <location>
        <begin position="401"/>
        <end position="445"/>
    </location>
</feature>
<dbReference type="InterPro" id="IPR043426">
    <property type="entry name" value="MltB-like"/>
</dbReference>
<dbReference type="Proteomes" id="UP001589867">
    <property type="component" value="Unassembled WGS sequence"/>
</dbReference>
<feature type="region of interest" description="Disordered" evidence="1">
    <location>
        <begin position="245"/>
        <end position="292"/>
    </location>
</feature>
<dbReference type="InterPro" id="IPR023346">
    <property type="entry name" value="Lysozyme-like_dom_sf"/>
</dbReference>
<dbReference type="PANTHER" id="PTHR30163">
    <property type="entry name" value="MEMBRANE-BOUND LYTIC MUREIN TRANSGLYCOSYLASE B"/>
    <property type="match status" value="1"/>
</dbReference>
<dbReference type="CDD" id="cd13399">
    <property type="entry name" value="Slt35-like"/>
    <property type="match status" value="1"/>
</dbReference>
<dbReference type="SUPFAM" id="SSF53955">
    <property type="entry name" value="Lysozyme-like"/>
    <property type="match status" value="1"/>
</dbReference>
<dbReference type="GO" id="GO:0016757">
    <property type="term" value="F:glycosyltransferase activity"/>
    <property type="evidence" value="ECO:0007669"/>
    <property type="project" value="UniProtKB-KW"/>
</dbReference>
<dbReference type="EMBL" id="JBHLUH010000012">
    <property type="protein sequence ID" value="MFC0528276.1"/>
    <property type="molecule type" value="Genomic_DNA"/>
</dbReference>
<feature type="compositionally biased region" description="Basic and acidic residues" evidence="1">
    <location>
        <begin position="49"/>
        <end position="66"/>
    </location>
</feature>
<proteinExistence type="predicted"/>
<feature type="region of interest" description="Disordered" evidence="1">
    <location>
        <begin position="1"/>
        <end position="144"/>
    </location>
</feature>
<gene>
    <name evidence="4" type="ORF">ACFFIA_11450</name>
</gene>
<feature type="compositionally biased region" description="Low complexity" evidence="1">
    <location>
        <begin position="277"/>
        <end position="292"/>
    </location>
</feature>
<sequence>MVDGEARGGEARGGEAGSARPLRSAAPEWAGPLGSSGAAPPEETAPAAKVDEPASERKAPAPEQREPQAGTPTTPEPPRGSEPSSATEKPAASASQVDESRPAPAAREPESGPGPATEIGPAAVTEAHPRSEWAPPRPGDDPAAAVTAVTPAAPAAAAPAQATGAAGVGAAATRVDVLEKTAGPRRRVRFAHALRRTPRASDVARSVRDWSGRPSGRLTLPAVLLLVLVLVGVGAGAVAIPMTAGSRTAAPDPTVSGGAAPAPTLSDGLPSGPPISGGATPLPGATPTTGPPVGLRPADVLASWASLTGQKLDVPWVAMQAYGYTELVLAKTKPTCNLKWTTLAAIGNVETNHGRYNATLGDNGQSSPRIVGPVLDGTNGNQRILDTDDGVLDGDTTYDRAVGPMQFIPTTWRQHEVDADNDGVKDINDIDDAAMAAGNYLCQGGRDLNVATDWWNAILSYNDVQRYAQRVFETANDYGARSRT</sequence>
<feature type="compositionally biased region" description="Polar residues" evidence="1">
    <location>
        <begin position="82"/>
        <end position="97"/>
    </location>
</feature>
<reference evidence="4 5" key="1">
    <citation type="submission" date="2024-09" db="EMBL/GenBank/DDBJ databases">
        <authorList>
            <person name="Sun Q."/>
            <person name="Mori K."/>
        </authorList>
    </citation>
    <scope>NUCLEOTIDE SEQUENCE [LARGE SCALE GENOMIC DNA]</scope>
    <source>
        <strain evidence="4 5">TBRC 3947</strain>
    </source>
</reference>
<dbReference type="Gene3D" id="1.10.530.10">
    <property type="match status" value="1"/>
</dbReference>
<keyword evidence="2" id="KW-0472">Membrane</keyword>
<feature type="compositionally biased region" description="Basic and acidic residues" evidence="1">
    <location>
        <begin position="1"/>
        <end position="13"/>
    </location>
</feature>
<dbReference type="InterPro" id="IPR031304">
    <property type="entry name" value="SLT_2"/>
</dbReference>
<keyword evidence="2" id="KW-0812">Transmembrane</keyword>
<dbReference type="Pfam" id="PF13406">
    <property type="entry name" value="SLT_2"/>
    <property type="match status" value="1"/>
</dbReference>
<evidence type="ECO:0000256" key="1">
    <source>
        <dbReference type="SAM" id="MobiDB-lite"/>
    </source>
</evidence>